<proteinExistence type="predicted"/>
<dbReference type="Proteomes" id="UP000821865">
    <property type="component" value="Chromosome 5"/>
</dbReference>
<dbReference type="EMBL" id="CM023474">
    <property type="protein sequence ID" value="KAH7949760.1"/>
    <property type="molecule type" value="Genomic_DNA"/>
</dbReference>
<comment type="caution">
    <text evidence="1">The sequence shown here is derived from an EMBL/GenBank/DDBJ whole genome shotgun (WGS) entry which is preliminary data.</text>
</comment>
<evidence type="ECO:0000313" key="1">
    <source>
        <dbReference type="EMBL" id="KAH7949760.1"/>
    </source>
</evidence>
<accession>A0ACB8CRW0</accession>
<keyword evidence="2" id="KW-1185">Reference proteome</keyword>
<name>A0ACB8CRW0_DERSI</name>
<evidence type="ECO:0000313" key="2">
    <source>
        <dbReference type="Proteomes" id="UP000821865"/>
    </source>
</evidence>
<organism evidence="1 2">
    <name type="scientific">Dermacentor silvarum</name>
    <name type="common">Tick</name>
    <dbReference type="NCBI Taxonomy" id="543639"/>
    <lineage>
        <taxon>Eukaryota</taxon>
        <taxon>Metazoa</taxon>
        <taxon>Ecdysozoa</taxon>
        <taxon>Arthropoda</taxon>
        <taxon>Chelicerata</taxon>
        <taxon>Arachnida</taxon>
        <taxon>Acari</taxon>
        <taxon>Parasitiformes</taxon>
        <taxon>Ixodida</taxon>
        <taxon>Ixodoidea</taxon>
        <taxon>Ixodidae</taxon>
        <taxon>Rhipicephalinae</taxon>
        <taxon>Dermacentor</taxon>
    </lineage>
</organism>
<sequence length="527" mass="57363">MVTNAETSATPQNQADGGTAKEDDESQNIWSSILKQVQASLPNKLPSHKLLLVMGDNESGKTTLIAKIQGNDDPKKGSGLEYHYLYVRDEYREDQTRLGVWVLDGDPWHRNLLKFVLTEETLENTTVLLTASMTTPWSLLDSLQSWATVLEEHLSRLRLPPSTVERNKLRVLRRFQDYIEPGDEIEGVSSPLRRTSVTVGGGGEDGDASSGAAAAVLPLLGEDTLSNNLGLDIIVAITKTDYMSTLEKNYDFKDEHFDFIQQAVRKFCLRYGAALFYTSVKEDKNCDLLYKYLVHRIYGFPFKTPALVVEKDGVFIPCGWDNDKKIAILYENITSASPDDPYSEVITRPMTTRKPLQREPEVLAEGDQAFLARQLALLNQQAQPSPGRATSDAAAGGSAGARTPVGVQKSAERRLPGSHGALPTPGKKDTEFAKLSQADGAKGGNEGVLQNFFNSLLNRKTGPGSTPIRAAADKSLMHNDAAAQLERMTRSIAKSKGMPAASPAAASPAAPVTPTEETPPANNSFSS</sequence>
<protein>
    <submittedName>
        <fullName evidence="1">Uncharacterized protein</fullName>
    </submittedName>
</protein>
<gene>
    <name evidence="1" type="ORF">HPB49_015196</name>
</gene>
<reference evidence="1" key="1">
    <citation type="submission" date="2020-05" db="EMBL/GenBank/DDBJ databases">
        <title>Large-scale comparative analyses of tick genomes elucidate their genetic diversity and vector capacities.</title>
        <authorList>
            <person name="Jia N."/>
            <person name="Wang J."/>
            <person name="Shi W."/>
            <person name="Du L."/>
            <person name="Sun Y."/>
            <person name="Zhan W."/>
            <person name="Jiang J."/>
            <person name="Wang Q."/>
            <person name="Zhang B."/>
            <person name="Ji P."/>
            <person name="Sakyi L.B."/>
            <person name="Cui X."/>
            <person name="Yuan T."/>
            <person name="Jiang B."/>
            <person name="Yang W."/>
            <person name="Lam T.T.-Y."/>
            <person name="Chang Q."/>
            <person name="Ding S."/>
            <person name="Wang X."/>
            <person name="Zhu J."/>
            <person name="Ruan X."/>
            <person name="Zhao L."/>
            <person name="Wei J."/>
            <person name="Que T."/>
            <person name="Du C."/>
            <person name="Cheng J."/>
            <person name="Dai P."/>
            <person name="Han X."/>
            <person name="Huang E."/>
            <person name="Gao Y."/>
            <person name="Liu J."/>
            <person name="Shao H."/>
            <person name="Ye R."/>
            <person name="Li L."/>
            <person name="Wei W."/>
            <person name="Wang X."/>
            <person name="Wang C."/>
            <person name="Yang T."/>
            <person name="Huo Q."/>
            <person name="Li W."/>
            <person name="Guo W."/>
            <person name="Chen H."/>
            <person name="Zhou L."/>
            <person name="Ni X."/>
            <person name="Tian J."/>
            <person name="Zhou Y."/>
            <person name="Sheng Y."/>
            <person name="Liu T."/>
            <person name="Pan Y."/>
            <person name="Xia L."/>
            <person name="Li J."/>
            <person name="Zhao F."/>
            <person name="Cao W."/>
        </authorList>
    </citation>
    <scope>NUCLEOTIDE SEQUENCE</scope>
    <source>
        <strain evidence="1">Dsil-2018</strain>
    </source>
</reference>